<evidence type="ECO:0000313" key="3">
    <source>
        <dbReference type="Proteomes" id="UP000283509"/>
    </source>
</evidence>
<evidence type="ECO:0000259" key="1">
    <source>
        <dbReference type="Pfam" id="PF26138"/>
    </source>
</evidence>
<evidence type="ECO:0000313" key="2">
    <source>
        <dbReference type="EMBL" id="ROT82709.1"/>
    </source>
</evidence>
<accession>A0A3R7MPV5</accession>
<organism evidence="2 3">
    <name type="scientific">Penaeus vannamei</name>
    <name type="common">Whiteleg shrimp</name>
    <name type="synonym">Litopenaeus vannamei</name>
    <dbReference type="NCBI Taxonomy" id="6689"/>
    <lineage>
        <taxon>Eukaryota</taxon>
        <taxon>Metazoa</taxon>
        <taxon>Ecdysozoa</taxon>
        <taxon>Arthropoda</taxon>
        <taxon>Crustacea</taxon>
        <taxon>Multicrustacea</taxon>
        <taxon>Malacostraca</taxon>
        <taxon>Eumalacostraca</taxon>
        <taxon>Eucarida</taxon>
        <taxon>Decapoda</taxon>
        <taxon>Dendrobranchiata</taxon>
        <taxon>Penaeoidea</taxon>
        <taxon>Penaeidae</taxon>
        <taxon>Penaeus</taxon>
    </lineage>
</organism>
<keyword evidence="3" id="KW-1185">Reference proteome</keyword>
<gene>
    <name evidence="2" type="ORF">C7M84_024120</name>
</gene>
<dbReference type="Pfam" id="PF26138">
    <property type="entry name" value="DUF8040"/>
    <property type="match status" value="1"/>
</dbReference>
<dbReference type="InterPro" id="IPR058353">
    <property type="entry name" value="DUF8040"/>
</dbReference>
<dbReference type="AlphaFoldDB" id="A0A3R7MPV5"/>
<comment type="caution">
    <text evidence="2">The sequence shown here is derived from an EMBL/GenBank/DDBJ whole genome shotgun (WGS) entry which is preliminary data.</text>
</comment>
<dbReference type="OrthoDB" id="6332927at2759"/>
<reference evidence="2 3" key="2">
    <citation type="submission" date="2019-01" db="EMBL/GenBank/DDBJ databases">
        <title>The decoding of complex shrimp genome reveals the adaptation for benthos swimmer, frequently molting mechanism and breeding impact on genome.</title>
        <authorList>
            <person name="Sun Y."/>
            <person name="Gao Y."/>
            <person name="Yu Y."/>
        </authorList>
    </citation>
    <scope>NUCLEOTIDE SEQUENCE [LARGE SCALE GENOMIC DNA]</scope>
    <source>
        <tissue evidence="2">Muscle</tissue>
    </source>
</reference>
<dbReference type="Proteomes" id="UP000283509">
    <property type="component" value="Unassembled WGS sequence"/>
</dbReference>
<sequence>MADGGLFHAQAFLVDELLEDEMMAAAAVIADRNEFLRNREALQRRKKPQKQPALTVDYVEVVVPGYSDAVFKSHFRMQRTSFEELCRLLGPHLTAKTVSIRKKILSSLWLLGNTESFRGVANRFGLSKATLHSVLFEVCNAIETVWGRLIVWPTTSQQYRDLADGFRRKTGFPGVVETMAVSLQNRRLSTNVTLQREL</sequence>
<protein>
    <submittedName>
        <fullName evidence="2">Putative nuclease HARBI1-like</fullName>
    </submittedName>
</protein>
<dbReference type="EMBL" id="QCYY01000783">
    <property type="protein sequence ID" value="ROT82709.1"/>
    <property type="molecule type" value="Genomic_DNA"/>
</dbReference>
<proteinExistence type="predicted"/>
<feature type="domain" description="DUF8040" evidence="1">
    <location>
        <begin position="58"/>
        <end position="142"/>
    </location>
</feature>
<reference evidence="2 3" key="1">
    <citation type="submission" date="2018-04" db="EMBL/GenBank/DDBJ databases">
        <authorList>
            <person name="Zhang X."/>
            <person name="Yuan J."/>
            <person name="Li F."/>
            <person name="Xiang J."/>
        </authorList>
    </citation>
    <scope>NUCLEOTIDE SEQUENCE [LARGE SCALE GENOMIC DNA]</scope>
    <source>
        <tissue evidence="2">Muscle</tissue>
    </source>
</reference>
<name>A0A3R7MPV5_PENVA</name>